<name>D5BTC2_PUNMI</name>
<gene>
    <name evidence="1" type="ordered locus">SAR116_1276</name>
</gene>
<dbReference type="KEGG" id="apb:SAR116_1276"/>
<organism evidence="1 2">
    <name type="scientific">Puniceispirillum marinum (strain IMCC1322)</name>
    <dbReference type="NCBI Taxonomy" id="488538"/>
    <lineage>
        <taxon>Bacteria</taxon>
        <taxon>Pseudomonadati</taxon>
        <taxon>Pseudomonadota</taxon>
        <taxon>Alphaproteobacteria</taxon>
        <taxon>Candidatus Puniceispirillales</taxon>
        <taxon>Candidatus Puniceispirillaceae</taxon>
        <taxon>Candidatus Puniceispirillum</taxon>
    </lineage>
</organism>
<sequence>MAYIESRTLFEVSEIIEFEEESLSIKLKNIKYCVLDYGDELCSQIPSSISHEVSEYTFTWVDFEHLQNLETPTDIQFHDEKLVIDGIDWDDPELPKEVIENLGPIDFVELGSDLEESYEHLDSIDYADFPKSLLPIIKRAIEEYRNYKTEQKI</sequence>
<accession>D5BTC2</accession>
<evidence type="ECO:0000313" key="2">
    <source>
        <dbReference type="Proteomes" id="UP000007460"/>
    </source>
</evidence>
<evidence type="ECO:0000313" key="1">
    <source>
        <dbReference type="EMBL" id="ADE39519.1"/>
    </source>
</evidence>
<dbReference type="EMBL" id="CP001751">
    <property type="protein sequence ID" value="ADE39519.1"/>
    <property type="molecule type" value="Genomic_DNA"/>
</dbReference>
<keyword evidence="2" id="KW-1185">Reference proteome</keyword>
<dbReference type="AlphaFoldDB" id="D5BTC2"/>
<dbReference type="RefSeq" id="WP_013046146.1">
    <property type="nucleotide sequence ID" value="NC_014010.1"/>
</dbReference>
<reference evidence="1 2" key="1">
    <citation type="journal article" date="2010" name="J. Bacteriol.">
        <title>Complete genome sequence of "Candidatus Puniceispirillum marinum" IMCC1322, a representative of the SAR116 clade in the Alphaproteobacteria.</title>
        <authorList>
            <person name="Oh H.M."/>
            <person name="Kwon K.K."/>
            <person name="Kang I."/>
            <person name="Kang S.G."/>
            <person name="Lee J.H."/>
            <person name="Kim S.J."/>
            <person name="Cho J.C."/>
        </authorList>
    </citation>
    <scope>NUCLEOTIDE SEQUENCE [LARGE SCALE GENOMIC DNA]</scope>
    <source>
        <strain evidence="1 2">IMCC1322</strain>
    </source>
</reference>
<dbReference type="Proteomes" id="UP000007460">
    <property type="component" value="Chromosome"/>
</dbReference>
<protein>
    <submittedName>
        <fullName evidence="1">Uncharacterized protein</fullName>
    </submittedName>
</protein>
<dbReference type="HOGENOM" id="CLU_1711749_0_0_5"/>
<dbReference type="STRING" id="488538.SAR116_1276"/>
<proteinExistence type="predicted"/>